<dbReference type="GO" id="GO:0005886">
    <property type="term" value="C:plasma membrane"/>
    <property type="evidence" value="ECO:0007669"/>
    <property type="project" value="UniProtKB-SubCell"/>
</dbReference>
<keyword evidence="16" id="KW-1015">Disulfide bond</keyword>
<evidence type="ECO:0000256" key="11">
    <source>
        <dbReference type="ARBA" id="ARBA00022843"/>
    </source>
</evidence>
<dbReference type="PRINTS" id="PR00237">
    <property type="entry name" value="GPCRRHODOPSN"/>
</dbReference>
<feature type="domain" description="G-protein coupled receptors family 1 profile" evidence="25">
    <location>
        <begin position="78"/>
        <end position="335"/>
    </location>
</feature>
<evidence type="ECO:0000256" key="18">
    <source>
        <dbReference type="ARBA" id="ARBA00023180"/>
    </source>
</evidence>
<organism evidence="26 27">
    <name type="scientific">Sparus aurata</name>
    <name type="common">Gilthead sea bream</name>
    <dbReference type="NCBI Taxonomy" id="8175"/>
    <lineage>
        <taxon>Eukaryota</taxon>
        <taxon>Metazoa</taxon>
        <taxon>Chordata</taxon>
        <taxon>Craniata</taxon>
        <taxon>Vertebrata</taxon>
        <taxon>Euteleostomi</taxon>
        <taxon>Actinopterygii</taxon>
        <taxon>Neopterygii</taxon>
        <taxon>Teleostei</taxon>
        <taxon>Neoteleostei</taxon>
        <taxon>Acanthomorphata</taxon>
        <taxon>Eupercaria</taxon>
        <taxon>Spariformes</taxon>
        <taxon>Sparidae</taxon>
        <taxon>Sparus</taxon>
    </lineage>
</organism>
<keyword evidence="20" id="KW-0966">Cell projection</keyword>
<dbReference type="GO" id="GO:0031681">
    <property type="term" value="F:G-protein beta-subunit binding"/>
    <property type="evidence" value="ECO:0007669"/>
    <property type="project" value="TreeGrafter"/>
</dbReference>
<dbReference type="Pfam" id="PF00001">
    <property type="entry name" value="7tm_1"/>
    <property type="match status" value="1"/>
</dbReference>
<evidence type="ECO:0000256" key="20">
    <source>
        <dbReference type="ARBA" id="ARBA00023273"/>
    </source>
</evidence>
<evidence type="ECO:0000256" key="9">
    <source>
        <dbReference type="ARBA" id="ARBA00022692"/>
    </source>
</evidence>
<evidence type="ECO:0000256" key="3">
    <source>
        <dbReference type="ARBA" id="ARBA00004484"/>
    </source>
</evidence>
<feature type="compositionally biased region" description="Polar residues" evidence="23">
    <location>
        <begin position="357"/>
        <end position="368"/>
    </location>
</feature>
<keyword evidence="13 22" id="KW-0297">G-protein coupled receptor</keyword>
<evidence type="ECO:0000256" key="16">
    <source>
        <dbReference type="ARBA" id="ARBA00023157"/>
    </source>
</evidence>
<evidence type="ECO:0000256" key="21">
    <source>
        <dbReference type="ARBA" id="ARBA00023288"/>
    </source>
</evidence>
<dbReference type="OrthoDB" id="6076970at2759"/>
<evidence type="ECO:0000256" key="22">
    <source>
        <dbReference type="RuleBase" id="RU000688"/>
    </source>
</evidence>
<evidence type="ECO:0000256" key="8">
    <source>
        <dbReference type="ARBA" id="ARBA00022553"/>
    </source>
</evidence>
<dbReference type="PANTHER" id="PTHR24229">
    <property type="entry name" value="NEUROPEPTIDES RECEPTOR"/>
    <property type="match status" value="1"/>
</dbReference>
<dbReference type="InterPro" id="IPR000276">
    <property type="entry name" value="GPCR_Rhodpsn"/>
</dbReference>
<keyword evidence="14 24" id="KW-0472">Membrane</keyword>
<comment type="subcellular location">
    <subcellularLocation>
        <location evidence="5">Cell membrane</location>
        <topology evidence="5">Multi-pass membrane protein</topology>
    </subcellularLocation>
    <subcellularLocation>
        <location evidence="4">Cell projection</location>
        <location evidence="4">Axon</location>
    </subcellularLocation>
    <subcellularLocation>
        <location evidence="2">Cell projection</location>
        <location evidence="2">Dendrite</location>
    </subcellularLocation>
    <subcellularLocation>
        <location evidence="1">Endosome</location>
    </subcellularLocation>
    <subcellularLocation>
        <location evidence="3">Perikaryon</location>
    </subcellularLocation>
</comment>
<evidence type="ECO:0000256" key="12">
    <source>
        <dbReference type="ARBA" id="ARBA00022989"/>
    </source>
</evidence>
<keyword evidence="19 22" id="KW-0807">Transducer</keyword>
<dbReference type="PRINTS" id="PR00384">
    <property type="entry name" value="OPIOIDR"/>
</dbReference>
<keyword evidence="9 22" id="KW-0812">Transmembrane</keyword>
<dbReference type="GO" id="GO:0043204">
    <property type="term" value="C:perikaryon"/>
    <property type="evidence" value="ECO:0007669"/>
    <property type="project" value="UniProtKB-SubCell"/>
</dbReference>
<evidence type="ECO:0000256" key="14">
    <source>
        <dbReference type="ARBA" id="ARBA00023136"/>
    </source>
</evidence>
<evidence type="ECO:0000256" key="4">
    <source>
        <dbReference type="ARBA" id="ARBA00004489"/>
    </source>
</evidence>
<keyword evidence="7" id="KW-1003">Cell membrane</keyword>
<evidence type="ECO:0000256" key="19">
    <source>
        <dbReference type="ARBA" id="ARBA00023224"/>
    </source>
</evidence>
<comment type="similarity">
    <text evidence="22">Belongs to the G-protein coupled receptor 1 family.</text>
</comment>
<dbReference type="InterPro" id="IPR000105">
    <property type="entry name" value="Mu_opioid_rcpt"/>
</dbReference>
<feature type="transmembrane region" description="Helical" evidence="24">
    <location>
        <begin position="230"/>
        <end position="256"/>
    </location>
</feature>
<feature type="transmembrane region" description="Helical" evidence="24">
    <location>
        <begin position="141"/>
        <end position="161"/>
    </location>
</feature>
<dbReference type="GO" id="GO:0030425">
    <property type="term" value="C:dendrite"/>
    <property type="evidence" value="ECO:0007669"/>
    <property type="project" value="UniProtKB-SubCell"/>
</dbReference>
<dbReference type="GeneTree" id="ENSGT00940000158236"/>
<dbReference type="OMA" id="RIRQHTR"/>
<evidence type="ECO:0000256" key="23">
    <source>
        <dbReference type="SAM" id="MobiDB-lite"/>
    </source>
</evidence>
<dbReference type="PROSITE" id="PS50262">
    <property type="entry name" value="G_PROTEIN_RECEP_F1_2"/>
    <property type="match status" value="1"/>
</dbReference>
<feature type="transmembrane region" description="Helical" evidence="24">
    <location>
        <begin position="99"/>
        <end position="121"/>
    </location>
</feature>
<dbReference type="GO" id="GO:0004979">
    <property type="term" value="F:beta-endorphin receptor activity"/>
    <property type="evidence" value="ECO:0007669"/>
    <property type="project" value="InterPro"/>
</dbReference>
<dbReference type="PROSITE" id="PS00237">
    <property type="entry name" value="G_PROTEIN_RECEP_F1_1"/>
    <property type="match status" value="1"/>
</dbReference>
<protein>
    <recommendedName>
        <fullName evidence="6">Mu-type opioid receptor</fullName>
    </recommendedName>
</protein>
<dbReference type="Proteomes" id="UP000472265">
    <property type="component" value="Chromosome 15"/>
</dbReference>
<dbReference type="Gene3D" id="1.20.1070.10">
    <property type="entry name" value="Rhodopsin 7-helix transmembrane proteins"/>
    <property type="match status" value="1"/>
</dbReference>
<evidence type="ECO:0000313" key="26">
    <source>
        <dbReference type="Ensembl" id="ENSSAUP00010066173.1"/>
    </source>
</evidence>
<keyword evidence="10" id="KW-0967">Endosome</keyword>
<evidence type="ECO:0000256" key="1">
    <source>
        <dbReference type="ARBA" id="ARBA00004177"/>
    </source>
</evidence>
<evidence type="ECO:0000256" key="17">
    <source>
        <dbReference type="ARBA" id="ARBA00023170"/>
    </source>
</evidence>
<keyword evidence="12 24" id="KW-1133">Transmembrane helix</keyword>
<keyword evidence="18" id="KW-0325">Glycoprotein</keyword>
<keyword evidence="17 22" id="KW-0675">Receptor</keyword>
<dbReference type="GO" id="GO:0030424">
    <property type="term" value="C:axon"/>
    <property type="evidence" value="ECO:0007669"/>
    <property type="project" value="UniProtKB-SubCell"/>
</dbReference>
<sequence length="389" mass="43110">MESAGNSSDSAYGRQLSALYNNSASFCGNFTDGGNATSFAEARCDGDSGSPEDDTNPVIIAIVITALYSIVCVVGLVGNVLVMYIIVRYTKMKTATNIYIFNLALADALVTSTLPFQSVNYLMGTWPFGDVLCKMVMSIDYYNMFTSIFTLTTMSIDRYVAVCHPVKALDFRTPHNAKIVNVCNWILSSAIGLPVMFMASTAVTSSPCAASSNVDCKMIFPHPSWYWDTLLKICVFIFAFIMPVLIITVCYGLMILRLKSVRMLSGSQEKDRNLRRITRMVLVVVAVFIVCWTPIHIFVIITALITIPSSTLQTITWHFCIALGYTNSSLNPVLYGYLDENFKRCFREFCTPSPSVLEMQNSSRTGATSRKLPQRENSANTGERSNQQV</sequence>
<feature type="region of interest" description="Disordered" evidence="23">
    <location>
        <begin position="357"/>
        <end position="389"/>
    </location>
</feature>
<feature type="transmembrane region" description="Helical" evidence="24">
    <location>
        <begin position="315"/>
        <end position="338"/>
    </location>
</feature>
<dbReference type="InterPro" id="IPR017452">
    <property type="entry name" value="GPCR_Rhodpsn_7TM"/>
</dbReference>
<gene>
    <name evidence="26" type="primary">OPRM1</name>
    <name evidence="26" type="synonym">oprm1</name>
</gene>
<evidence type="ECO:0000256" key="2">
    <source>
        <dbReference type="ARBA" id="ARBA00004279"/>
    </source>
</evidence>
<reference evidence="26" key="3">
    <citation type="submission" date="2025-09" db="UniProtKB">
        <authorList>
            <consortium name="Ensembl"/>
        </authorList>
    </citation>
    <scope>IDENTIFICATION</scope>
</reference>
<evidence type="ECO:0000256" key="7">
    <source>
        <dbReference type="ARBA" id="ARBA00022475"/>
    </source>
</evidence>
<feature type="transmembrane region" description="Helical" evidence="24">
    <location>
        <begin position="58"/>
        <end position="87"/>
    </location>
</feature>
<dbReference type="FunCoup" id="A0A671YTL0">
    <property type="interactions" value="68"/>
</dbReference>
<dbReference type="GO" id="GO:0038047">
    <property type="term" value="F:morphine receptor activity"/>
    <property type="evidence" value="ECO:0007669"/>
    <property type="project" value="Ensembl"/>
</dbReference>
<dbReference type="GO" id="GO:0019233">
    <property type="term" value="P:sensory perception of pain"/>
    <property type="evidence" value="ECO:0007669"/>
    <property type="project" value="TreeGrafter"/>
</dbReference>
<evidence type="ECO:0000256" key="24">
    <source>
        <dbReference type="SAM" id="Phobius"/>
    </source>
</evidence>
<dbReference type="GO" id="GO:0001965">
    <property type="term" value="F:G-protein alpha-subunit binding"/>
    <property type="evidence" value="ECO:0007669"/>
    <property type="project" value="TreeGrafter"/>
</dbReference>
<dbReference type="FunFam" id="1.20.1070.10:FF:000014">
    <property type="entry name" value="Kappa-type opioid receptor 1"/>
    <property type="match status" value="1"/>
</dbReference>
<dbReference type="PRINTS" id="PR00537">
    <property type="entry name" value="MUOPIOIDR"/>
</dbReference>
<evidence type="ECO:0000256" key="13">
    <source>
        <dbReference type="ARBA" id="ARBA00023040"/>
    </source>
</evidence>
<feature type="compositionally biased region" description="Polar residues" evidence="23">
    <location>
        <begin position="375"/>
        <end position="389"/>
    </location>
</feature>
<dbReference type="PANTHER" id="PTHR24229:SF7">
    <property type="entry name" value="MU-TYPE OPIOID RECEPTOR"/>
    <property type="match status" value="1"/>
</dbReference>
<dbReference type="InParanoid" id="A0A671YTL0"/>
<feature type="transmembrane region" description="Helical" evidence="24">
    <location>
        <begin position="182"/>
        <end position="203"/>
    </location>
</feature>
<keyword evidence="27" id="KW-1185">Reference proteome</keyword>
<evidence type="ECO:0000256" key="6">
    <source>
        <dbReference type="ARBA" id="ARBA00017401"/>
    </source>
</evidence>
<feature type="transmembrane region" description="Helical" evidence="24">
    <location>
        <begin position="277"/>
        <end position="303"/>
    </location>
</feature>
<reference evidence="26" key="1">
    <citation type="submission" date="2021-04" db="EMBL/GenBank/DDBJ databases">
        <authorList>
            <consortium name="Wellcome Sanger Institute Data Sharing"/>
        </authorList>
    </citation>
    <scope>NUCLEOTIDE SEQUENCE [LARGE SCALE GENOMIC DNA]</scope>
</reference>
<name>A0A671YTL0_SPAAU</name>
<reference evidence="26" key="2">
    <citation type="submission" date="2025-08" db="UniProtKB">
        <authorList>
            <consortium name="Ensembl"/>
        </authorList>
    </citation>
    <scope>IDENTIFICATION</scope>
</reference>
<evidence type="ECO:0000256" key="10">
    <source>
        <dbReference type="ARBA" id="ARBA00022753"/>
    </source>
</evidence>
<dbReference type="GO" id="GO:0038046">
    <property type="term" value="F:G protein-coupled enkephalin receptor activity"/>
    <property type="evidence" value="ECO:0007669"/>
    <property type="project" value="Ensembl"/>
</dbReference>
<evidence type="ECO:0000256" key="5">
    <source>
        <dbReference type="ARBA" id="ARBA00004651"/>
    </source>
</evidence>
<dbReference type="SUPFAM" id="SSF81321">
    <property type="entry name" value="Family A G protein-coupled receptor-like"/>
    <property type="match status" value="1"/>
</dbReference>
<dbReference type="GO" id="GO:0042923">
    <property type="term" value="F:neuropeptide binding"/>
    <property type="evidence" value="ECO:0007669"/>
    <property type="project" value="TreeGrafter"/>
</dbReference>
<dbReference type="InterPro" id="IPR001418">
    <property type="entry name" value="Opioid_rcpt"/>
</dbReference>
<dbReference type="Ensembl" id="ENSSAUT00010069295.1">
    <property type="protein sequence ID" value="ENSSAUP00010066173.1"/>
    <property type="gene ID" value="ENSSAUG00010026418.1"/>
</dbReference>
<keyword evidence="11" id="KW-0832">Ubl conjugation</keyword>
<dbReference type="AlphaFoldDB" id="A0A671YTL0"/>
<evidence type="ECO:0000256" key="15">
    <source>
        <dbReference type="ARBA" id="ARBA00023139"/>
    </source>
</evidence>
<evidence type="ECO:0000313" key="27">
    <source>
        <dbReference type="Proteomes" id="UP000472265"/>
    </source>
</evidence>
<keyword evidence="8" id="KW-0597">Phosphoprotein</keyword>
<keyword evidence="21" id="KW-0449">Lipoprotein</keyword>
<evidence type="ECO:0000259" key="25">
    <source>
        <dbReference type="PROSITE" id="PS50262"/>
    </source>
</evidence>
<proteinExistence type="inferred from homology"/>
<dbReference type="GO" id="GO:0005768">
    <property type="term" value="C:endosome"/>
    <property type="evidence" value="ECO:0007669"/>
    <property type="project" value="UniProtKB-SubCell"/>
</dbReference>
<keyword evidence="15" id="KW-0564">Palmitate</keyword>
<accession>A0A671YTL0</accession>